<feature type="domain" description="Major facilitator superfamily (MFS) profile" evidence="9">
    <location>
        <begin position="12"/>
        <end position="454"/>
    </location>
</feature>
<dbReference type="PANTHER" id="PTHR48021:SF33">
    <property type="entry name" value="AT22075P-RELATED"/>
    <property type="match status" value="1"/>
</dbReference>
<dbReference type="PROSITE" id="PS50850">
    <property type="entry name" value="MFS"/>
    <property type="match status" value="1"/>
</dbReference>
<feature type="transmembrane region" description="Helical" evidence="8">
    <location>
        <begin position="301"/>
        <end position="321"/>
    </location>
</feature>
<name>A0A9Q0NF27_9DIPT</name>
<keyword evidence="4" id="KW-0762">Sugar transport</keyword>
<evidence type="ECO:0000256" key="1">
    <source>
        <dbReference type="ARBA" id="ARBA00004651"/>
    </source>
</evidence>
<proteinExistence type="predicted"/>
<dbReference type="SUPFAM" id="SSF103473">
    <property type="entry name" value="MFS general substrate transporter"/>
    <property type="match status" value="1"/>
</dbReference>
<comment type="caution">
    <text evidence="10">The sequence shown here is derived from an EMBL/GenBank/DDBJ whole genome shotgun (WGS) entry which is preliminary data.</text>
</comment>
<dbReference type="FunFam" id="1.20.1250.20:FF:000218">
    <property type="entry name" value="facilitated trehalose transporter Tret1"/>
    <property type="match status" value="1"/>
</dbReference>
<dbReference type="InterPro" id="IPR050549">
    <property type="entry name" value="MFS_Trehalose_Transporter"/>
</dbReference>
<sequence length="467" mass="51688">MKFLNNSAANQFLMVTSASLLIVSFGTSCGWPSFSFLILESTDTPLKSGPLTTEELSWIVSIFCFGGVAGNVLFGWLVDKLSRKHILYVLAIPQILSWILILFAQNAIYLYASRLLVGITGAGGYLIVPIIVAEVSEDRVRGMLNSILPLACNGGILMAFVIGNFFDYETVSQILLTIPILYLILITTFPETPSYLLSINRSEDAEKSLKYYRNVKGKSQMNKSFCDEFYELQKKYSRKSEGDLKAAVTWKWRDFTPKAPRKALFIAIMIIGINECCGAFILVSYTATIFATSGSVLSPNLSAVIVGLIQFIGTYISTIYIERSGRKFLLTLSCVGAGVGNFCLGTYMYLNSMEKYDLSELAWIPVVSFSIIVLLASIGLIPISFAYVAEIMPEKLRGVGIAIAFAMSWIIGFGILKYFAILSALLGMHSCILFFSLCSFMGAFFVIFVIPETMGRSFDEIQRKLEL</sequence>
<evidence type="ECO:0000256" key="4">
    <source>
        <dbReference type="ARBA" id="ARBA00022597"/>
    </source>
</evidence>
<keyword evidence="11" id="KW-1185">Reference proteome</keyword>
<evidence type="ECO:0000256" key="2">
    <source>
        <dbReference type="ARBA" id="ARBA00022448"/>
    </source>
</evidence>
<dbReference type="EMBL" id="WJQU01000001">
    <property type="protein sequence ID" value="KAJ6648471.1"/>
    <property type="molecule type" value="Genomic_DNA"/>
</dbReference>
<keyword evidence="2" id="KW-0813">Transport</keyword>
<feature type="transmembrane region" description="Helical" evidence="8">
    <location>
        <begin position="263"/>
        <end position="289"/>
    </location>
</feature>
<keyword evidence="3" id="KW-1003">Cell membrane</keyword>
<feature type="transmembrane region" description="Helical" evidence="8">
    <location>
        <begin position="328"/>
        <end position="350"/>
    </location>
</feature>
<dbReference type="PROSITE" id="PS51257">
    <property type="entry name" value="PROKAR_LIPOPROTEIN"/>
    <property type="match status" value="1"/>
</dbReference>
<dbReference type="InterPro" id="IPR020846">
    <property type="entry name" value="MFS_dom"/>
</dbReference>
<evidence type="ECO:0000256" key="8">
    <source>
        <dbReference type="SAM" id="Phobius"/>
    </source>
</evidence>
<evidence type="ECO:0000256" key="5">
    <source>
        <dbReference type="ARBA" id="ARBA00022692"/>
    </source>
</evidence>
<dbReference type="GO" id="GO:0005886">
    <property type="term" value="C:plasma membrane"/>
    <property type="evidence" value="ECO:0007669"/>
    <property type="project" value="UniProtKB-SubCell"/>
</dbReference>
<reference evidence="10" key="1">
    <citation type="submission" date="2022-07" db="EMBL/GenBank/DDBJ databases">
        <authorList>
            <person name="Trinca V."/>
            <person name="Uliana J.V.C."/>
            <person name="Torres T.T."/>
            <person name="Ward R.J."/>
            <person name="Monesi N."/>
        </authorList>
    </citation>
    <scope>NUCLEOTIDE SEQUENCE</scope>
    <source>
        <strain evidence="10">HSMRA1968</strain>
        <tissue evidence="10">Whole embryos</tissue>
    </source>
</reference>
<feature type="transmembrane region" description="Helical" evidence="8">
    <location>
        <begin position="12"/>
        <end position="38"/>
    </location>
</feature>
<evidence type="ECO:0000259" key="9">
    <source>
        <dbReference type="PROSITE" id="PS50850"/>
    </source>
</evidence>
<dbReference type="Proteomes" id="UP001151699">
    <property type="component" value="Chromosome A"/>
</dbReference>
<protein>
    <submittedName>
        <fullName evidence="10">Facilitated trehalose transporter Tret1</fullName>
    </submittedName>
</protein>
<gene>
    <name evidence="10" type="primary">Tret1_24</name>
    <name evidence="10" type="ORF">Bhyg_03701</name>
</gene>
<dbReference type="InterPro" id="IPR005828">
    <property type="entry name" value="MFS_sugar_transport-like"/>
</dbReference>
<dbReference type="Pfam" id="PF00083">
    <property type="entry name" value="Sugar_tr"/>
    <property type="match status" value="1"/>
</dbReference>
<dbReference type="PANTHER" id="PTHR48021">
    <property type="match status" value="1"/>
</dbReference>
<evidence type="ECO:0000313" key="11">
    <source>
        <dbReference type="Proteomes" id="UP001151699"/>
    </source>
</evidence>
<feature type="transmembrane region" description="Helical" evidence="8">
    <location>
        <begin position="426"/>
        <end position="450"/>
    </location>
</feature>
<evidence type="ECO:0000256" key="3">
    <source>
        <dbReference type="ARBA" id="ARBA00022475"/>
    </source>
</evidence>
<feature type="transmembrane region" description="Helical" evidence="8">
    <location>
        <begin position="399"/>
        <end position="420"/>
    </location>
</feature>
<keyword evidence="6 8" id="KW-1133">Transmembrane helix</keyword>
<feature type="transmembrane region" description="Helical" evidence="8">
    <location>
        <begin position="172"/>
        <end position="189"/>
    </location>
</feature>
<keyword evidence="7 8" id="KW-0472">Membrane</keyword>
<comment type="subcellular location">
    <subcellularLocation>
        <location evidence="1">Cell membrane</location>
        <topology evidence="1">Multi-pass membrane protein</topology>
    </subcellularLocation>
</comment>
<feature type="transmembrane region" description="Helical" evidence="8">
    <location>
        <begin position="85"/>
        <end position="109"/>
    </location>
</feature>
<dbReference type="AlphaFoldDB" id="A0A9Q0NF27"/>
<evidence type="ECO:0000256" key="6">
    <source>
        <dbReference type="ARBA" id="ARBA00022989"/>
    </source>
</evidence>
<dbReference type="OrthoDB" id="6612291at2759"/>
<organism evidence="10 11">
    <name type="scientific">Pseudolycoriella hygida</name>
    <dbReference type="NCBI Taxonomy" id="35572"/>
    <lineage>
        <taxon>Eukaryota</taxon>
        <taxon>Metazoa</taxon>
        <taxon>Ecdysozoa</taxon>
        <taxon>Arthropoda</taxon>
        <taxon>Hexapoda</taxon>
        <taxon>Insecta</taxon>
        <taxon>Pterygota</taxon>
        <taxon>Neoptera</taxon>
        <taxon>Endopterygota</taxon>
        <taxon>Diptera</taxon>
        <taxon>Nematocera</taxon>
        <taxon>Sciaroidea</taxon>
        <taxon>Sciaridae</taxon>
        <taxon>Pseudolycoriella</taxon>
    </lineage>
</organism>
<dbReference type="InterPro" id="IPR036259">
    <property type="entry name" value="MFS_trans_sf"/>
</dbReference>
<feature type="transmembrane region" description="Helical" evidence="8">
    <location>
        <begin position="58"/>
        <end position="78"/>
    </location>
</feature>
<feature type="transmembrane region" description="Helical" evidence="8">
    <location>
        <begin position="147"/>
        <end position="166"/>
    </location>
</feature>
<feature type="transmembrane region" description="Helical" evidence="8">
    <location>
        <begin position="115"/>
        <end position="135"/>
    </location>
</feature>
<evidence type="ECO:0000256" key="7">
    <source>
        <dbReference type="ARBA" id="ARBA00023136"/>
    </source>
</evidence>
<keyword evidence="5 8" id="KW-0812">Transmembrane</keyword>
<feature type="transmembrane region" description="Helical" evidence="8">
    <location>
        <begin position="362"/>
        <end position="387"/>
    </location>
</feature>
<dbReference type="GO" id="GO:0022857">
    <property type="term" value="F:transmembrane transporter activity"/>
    <property type="evidence" value="ECO:0007669"/>
    <property type="project" value="InterPro"/>
</dbReference>
<dbReference type="Gene3D" id="1.20.1250.20">
    <property type="entry name" value="MFS general substrate transporter like domains"/>
    <property type="match status" value="1"/>
</dbReference>
<evidence type="ECO:0000313" key="10">
    <source>
        <dbReference type="EMBL" id="KAJ6648471.1"/>
    </source>
</evidence>
<accession>A0A9Q0NF27</accession>